<dbReference type="Proteomes" id="UP000515154">
    <property type="component" value="Linkage group LG11"/>
</dbReference>
<reference evidence="2" key="1">
    <citation type="submission" date="2025-08" db="UniProtKB">
        <authorList>
            <consortium name="RefSeq"/>
        </authorList>
    </citation>
    <scope>IDENTIFICATION</scope>
</reference>
<evidence type="ECO:0000313" key="1">
    <source>
        <dbReference type="Proteomes" id="UP000515154"/>
    </source>
</evidence>
<organism evidence="1 2">
    <name type="scientific">Octopus sinensis</name>
    <name type="common">East Asian common octopus</name>
    <dbReference type="NCBI Taxonomy" id="2607531"/>
    <lineage>
        <taxon>Eukaryota</taxon>
        <taxon>Metazoa</taxon>
        <taxon>Spiralia</taxon>
        <taxon>Lophotrochozoa</taxon>
        <taxon>Mollusca</taxon>
        <taxon>Cephalopoda</taxon>
        <taxon>Coleoidea</taxon>
        <taxon>Octopodiformes</taxon>
        <taxon>Octopoda</taxon>
        <taxon>Incirrata</taxon>
        <taxon>Octopodidae</taxon>
        <taxon>Octopus</taxon>
    </lineage>
</organism>
<protein>
    <submittedName>
        <fullName evidence="2">Uncharacterized protein LOC115216986 isoform X1</fullName>
    </submittedName>
</protein>
<name>A0A6P7SVP5_9MOLL</name>
<dbReference type="RefSeq" id="XP_029642327.1">
    <property type="nucleotide sequence ID" value="XM_029786467.2"/>
</dbReference>
<dbReference type="KEGG" id="osn:115216986"/>
<proteinExistence type="predicted"/>
<keyword evidence="1" id="KW-1185">Reference proteome</keyword>
<gene>
    <name evidence="2" type="primary">LOC115216986</name>
</gene>
<sequence length="200" mass="21772">MIAGFQYMAMTITGAFHLGIGILCFIISMVGFSTKILQYQPIGHLSNVTSAAACIVSLWVIAVGIFGILAGLKSNTELQTRRMKITYMVLAILSASIFSIGGMSALSGHATWIAMSSRYDSYYPLFCVGSFAMFAEFVLAIVSSSICCCCSQAKSNVVVIHQNQATEFVNPSINTHYSPITHYSPNVADPYMPQEFNEMK</sequence>
<accession>A0A6P7SVP5</accession>
<dbReference type="AlphaFoldDB" id="A0A6P7SVP5"/>
<evidence type="ECO:0000313" key="2">
    <source>
        <dbReference type="RefSeq" id="XP_029642327.1"/>
    </source>
</evidence>